<keyword evidence="9" id="KW-0175">Coiled coil</keyword>
<keyword evidence="3" id="KW-0677">Repeat</keyword>
<comment type="caution">
    <text evidence="11">The sequence shown here is derived from an EMBL/GenBank/DDBJ whole genome shotgun (WGS) entry which is preliminary data.</text>
</comment>
<dbReference type="PANTHER" id="PTHR24376">
    <property type="entry name" value="ZINC FINGER PROTEIN"/>
    <property type="match status" value="1"/>
</dbReference>
<evidence type="ECO:0000256" key="4">
    <source>
        <dbReference type="ARBA" id="ARBA00022771"/>
    </source>
</evidence>
<feature type="domain" description="C2H2-type" evidence="10">
    <location>
        <begin position="171"/>
        <end position="199"/>
    </location>
</feature>
<proteinExistence type="predicted"/>
<dbReference type="GO" id="GO:0000978">
    <property type="term" value="F:RNA polymerase II cis-regulatory region sequence-specific DNA binding"/>
    <property type="evidence" value="ECO:0007669"/>
    <property type="project" value="TreeGrafter"/>
</dbReference>
<dbReference type="SMART" id="SM00355">
    <property type="entry name" value="ZnF_C2H2"/>
    <property type="match status" value="18"/>
</dbReference>
<name>A0A9P0JLS1_ACAOB</name>
<dbReference type="PANTHER" id="PTHR24376:SF243">
    <property type="entry name" value="C2H2-TYPE DOMAIN-CONTAINING PROTEIN"/>
    <property type="match status" value="1"/>
</dbReference>
<feature type="domain" description="C2H2-type" evidence="10">
    <location>
        <begin position="555"/>
        <end position="578"/>
    </location>
</feature>
<sequence length="740" mass="85336">MDIKQEDKMNEQVFIKQEPEDFLEADLSASEAKLESTEQEKLEVKNVKLEPGTGDLELQNKEQYNLNVVCMDTSEEKPVVIKIENTELEEYMDTAEFVNPSKLAAELQIKSEHDHCMEGASNPALSSILENKCQRNFKGQKKRISYSCFFCQFTVHSKNKLKEHLRAHQCYTCSKCFKTFRKKVSFDNHILKKHLSLRGLINATIHSCPRCPFKTREYHTLSAHMRVKHSEVGTNSLACAHCNVVFPRKRPLDEHMLRKHPEYIKSVTSKIHECTLCSYKTTKKYDFNRHQLTHPETSDLYVAPRICIHCEAQFGTTYLLECHIVKKHPDFSATVTCKVYECTKCSYKTARQSCYATHLLKHPETRSSNILSTCRHCNETFSDKLTLDNHILRVHPEFISEVTSRMFECTQCPYKTTRKSSFDTHKLTHPETANSAMLKACSYCDAKFKGKQALDSHVIRKHPDFGASITRKVYNCNYCSYRAIKKLDFARHIKKAHPEKAPSLEVTHNVKPRALTGPRVQCVFCNGKFADKMSVDDHVLRRHPEFASTITSLIHECTECNYKTTRKGSLTLHVPTHSRYECDKCEFRTTTQERLAKHSALHLQKDGYRHKTCPLCNSVFKSKRALDNHTIKKHPENINSVTSTVYQCSECSYQATTKNAVNIHFRSHVDKASRGTLQCPHCNVAPFTEQMSFDNHILKRHPNFISTIKSKIYECTQCGFKTVRKRNLTSHMVKHSEVSQ</sequence>
<protein>
    <recommendedName>
        <fullName evidence="10">C2H2-type domain-containing protein</fullName>
    </recommendedName>
</protein>
<dbReference type="InterPro" id="IPR036236">
    <property type="entry name" value="Znf_C2H2_sf"/>
</dbReference>
<evidence type="ECO:0000313" key="12">
    <source>
        <dbReference type="Proteomes" id="UP001152888"/>
    </source>
</evidence>
<keyword evidence="7" id="KW-0539">Nucleus</keyword>
<keyword evidence="6" id="KW-0238">DNA-binding</keyword>
<dbReference type="PROSITE" id="PS00028">
    <property type="entry name" value="ZINC_FINGER_C2H2_1"/>
    <property type="match status" value="6"/>
</dbReference>
<reference evidence="11" key="1">
    <citation type="submission" date="2022-03" db="EMBL/GenBank/DDBJ databases">
        <authorList>
            <person name="Sayadi A."/>
        </authorList>
    </citation>
    <scope>NUCLEOTIDE SEQUENCE</scope>
</reference>
<gene>
    <name evidence="11" type="ORF">ACAOBT_LOCUS678</name>
</gene>
<dbReference type="OrthoDB" id="3561125at2759"/>
<dbReference type="GO" id="GO:0001228">
    <property type="term" value="F:DNA-binding transcription activator activity, RNA polymerase II-specific"/>
    <property type="evidence" value="ECO:0007669"/>
    <property type="project" value="TreeGrafter"/>
</dbReference>
<accession>A0A9P0JLS1</accession>
<comment type="subcellular location">
    <subcellularLocation>
        <location evidence="1">Nucleus</location>
    </subcellularLocation>
</comment>
<evidence type="ECO:0000256" key="8">
    <source>
        <dbReference type="PROSITE-ProRule" id="PRU00042"/>
    </source>
</evidence>
<feature type="coiled-coil region" evidence="9">
    <location>
        <begin position="20"/>
        <end position="47"/>
    </location>
</feature>
<dbReference type="Pfam" id="PF00096">
    <property type="entry name" value="zf-C2H2"/>
    <property type="match status" value="1"/>
</dbReference>
<keyword evidence="12" id="KW-1185">Reference proteome</keyword>
<dbReference type="GO" id="GO:0008270">
    <property type="term" value="F:zinc ion binding"/>
    <property type="evidence" value="ECO:0007669"/>
    <property type="project" value="UniProtKB-KW"/>
</dbReference>
<feature type="domain" description="C2H2-type" evidence="10">
    <location>
        <begin position="646"/>
        <end position="673"/>
    </location>
</feature>
<keyword evidence="2" id="KW-0479">Metal-binding</keyword>
<feature type="domain" description="C2H2-type" evidence="10">
    <location>
        <begin position="474"/>
        <end position="502"/>
    </location>
</feature>
<dbReference type="Proteomes" id="UP001152888">
    <property type="component" value="Unassembled WGS sequence"/>
</dbReference>
<organism evidence="11 12">
    <name type="scientific">Acanthoscelides obtectus</name>
    <name type="common">Bean weevil</name>
    <name type="synonym">Bruchus obtectus</name>
    <dbReference type="NCBI Taxonomy" id="200917"/>
    <lineage>
        <taxon>Eukaryota</taxon>
        <taxon>Metazoa</taxon>
        <taxon>Ecdysozoa</taxon>
        <taxon>Arthropoda</taxon>
        <taxon>Hexapoda</taxon>
        <taxon>Insecta</taxon>
        <taxon>Pterygota</taxon>
        <taxon>Neoptera</taxon>
        <taxon>Endopterygota</taxon>
        <taxon>Coleoptera</taxon>
        <taxon>Polyphaga</taxon>
        <taxon>Cucujiformia</taxon>
        <taxon>Chrysomeloidea</taxon>
        <taxon>Chrysomelidae</taxon>
        <taxon>Bruchinae</taxon>
        <taxon>Bruchini</taxon>
        <taxon>Acanthoscelides</taxon>
    </lineage>
</organism>
<evidence type="ECO:0000256" key="1">
    <source>
        <dbReference type="ARBA" id="ARBA00004123"/>
    </source>
</evidence>
<evidence type="ECO:0000256" key="3">
    <source>
        <dbReference type="ARBA" id="ARBA00022737"/>
    </source>
</evidence>
<dbReference type="PROSITE" id="PS50157">
    <property type="entry name" value="ZINC_FINGER_C2H2_2"/>
    <property type="match status" value="5"/>
</dbReference>
<dbReference type="SUPFAM" id="SSF57667">
    <property type="entry name" value="beta-beta-alpha zinc fingers"/>
    <property type="match status" value="2"/>
</dbReference>
<dbReference type="InterPro" id="IPR013087">
    <property type="entry name" value="Znf_C2H2_type"/>
</dbReference>
<evidence type="ECO:0000256" key="7">
    <source>
        <dbReference type="ARBA" id="ARBA00023242"/>
    </source>
</evidence>
<evidence type="ECO:0000256" key="5">
    <source>
        <dbReference type="ARBA" id="ARBA00022833"/>
    </source>
</evidence>
<keyword evidence="4 8" id="KW-0863">Zinc-finger</keyword>
<feature type="domain" description="C2H2-type" evidence="10">
    <location>
        <begin position="713"/>
        <end position="740"/>
    </location>
</feature>
<evidence type="ECO:0000256" key="6">
    <source>
        <dbReference type="ARBA" id="ARBA00023125"/>
    </source>
</evidence>
<dbReference type="AlphaFoldDB" id="A0A9P0JLS1"/>
<dbReference type="Gene3D" id="3.30.160.60">
    <property type="entry name" value="Classic Zinc Finger"/>
    <property type="match status" value="9"/>
</dbReference>
<dbReference type="EMBL" id="CAKOFQ010006655">
    <property type="protein sequence ID" value="CAH1954666.1"/>
    <property type="molecule type" value="Genomic_DNA"/>
</dbReference>
<evidence type="ECO:0000313" key="11">
    <source>
        <dbReference type="EMBL" id="CAH1954666.1"/>
    </source>
</evidence>
<keyword evidence="5" id="KW-0862">Zinc</keyword>
<evidence type="ECO:0000256" key="2">
    <source>
        <dbReference type="ARBA" id="ARBA00022723"/>
    </source>
</evidence>
<evidence type="ECO:0000259" key="10">
    <source>
        <dbReference type="PROSITE" id="PS50157"/>
    </source>
</evidence>
<dbReference type="GO" id="GO:0005634">
    <property type="term" value="C:nucleus"/>
    <property type="evidence" value="ECO:0007669"/>
    <property type="project" value="UniProtKB-SubCell"/>
</dbReference>
<evidence type="ECO:0000256" key="9">
    <source>
        <dbReference type="SAM" id="Coils"/>
    </source>
</evidence>